<dbReference type="AlphaFoldDB" id="A0A386ZE57"/>
<proteinExistence type="predicted"/>
<dbReference type="InterPro" id="IPR001845">
    <property type="entry name" value="HTH_ArsR_DNA-bd_dom"/>
</dbReference>
<evidence type="ECO:0000313" key="2">
    <source>
        <dbReference type="EMBL" id="AYF75657.1"/>
    </source>
</evidence>
<evidence type="ECO:0000259" key="1">
    <source>
        <dbReference type="PROSITE" id="PS50987"/>
    </source>
</evidence>
<dbReference type="GO" id="GO:0003700">
    <property type="term" value="F:DNA-binding transcription factor activity"/>
    <property type="evidence" value="ECO:0007669"/>
    <property type="project" value="InterPro"/>
</dbReference>
<protein>
    <submittedName>
        <fullName evidence="2">Transcriptional regulator</fullName>
    </submittedName>
</protein>
<name>A0A386ZE57_9NOCA</name>
<dbReference type="CDD" id="cd00090">
    <property type="entry name" value="HTH_ARSR"/>
    <property type="match status" value="1"/>
</dbReference>
<sequence length="111" mass="12193">MPDVERSDADEMELSVVLSALADNNRLAIVCALLADAEGAERHCSSFGLPVTKATLTHHFRVLRTAGLIRQVNRGNSNMAQLRRAELTARFPGLIELLEAENRRRAATSSH</sequence>
<dbReference type="SUPFAM" id="SSF46785">
    <property type="entry name" value="Winged helix' DNA-binding domain"/>
    <property type="match status" value="1"/>
</dbReference>
<dbReference type="InterPro" id="IPR036388">
    <property type="entry name" value="WH-like_DNA-bd_sf"/>
</dbReference>
<dbReference type="PROSITE" id="PS50987">
    <property type="entry name" value="HTH_ARSR_2"/>
    <property type="match status" value="1"/>
</dbReference>
<dbReference type="KEGG" id="nyu:D7D52_19405"/>
<accession>A0A386ZE57</accession>
<feature type="domain" description="HTH arsR-type" evidence="1">
    <location>
        <begin position="6"/>
        <end position="102"/>
    </location>
</feature>
<dbReference type="InterPro" id="IPR011991">
    <property type="entry name" value="ArsR-like_HTH"/>
</dbReference>
<reference evidence="2 3" key="1">
    <citation type="submission" date="2018-09" db="EMBL/GenBank/DDBJ databases">
        <title>Nocardia yunnanensis sp. nov., an actinomycete isolated from a soil sample.</title>
        <authorList>
            <person name="Zhang J."/>
        </authorList>
    </citation>
    <scope>NUCLEOTIDE SEQUENCE [LARGE SCALE GENOMIC DNA]</scope>
    <source>
        <strain evidence="2 3">CFHS0054</strain>
    </source>
</reference>
<dbReference type="PRINTS" id="PR00778">
    <property type="entry name" value="HTHARSR"/>
</dbReference>
<evidence type="ECO:0000313" key="3">
    <source>
        <dbReference type="Proteomes" id="UP000267164"/>
    </source>
</evidence>
<gene>
    <name evidence="2" type="ORF">D7D52_19405</name>
</gene>
<dbReference type="InterPro" id="IPR036390">
    <property type="entry name" value="WH_DNA-bd_sf"/>
</dbReference>
<dbReference type="RefSeq" id="WP_120738379.1">
    <property type="nucleotide sequence ID" value="NZ_CP032568.1"/>
</dbReference>
<organism evidence="2 3">
    <name type="scientific">Nocardia yunnanensis</name>
    <dbReference type="NCBI Taxonomy" id="2382165"/>
    <lineage>
        <taxon>Bacteria</taxon>
        <taxon>Bacillati</taxon>
        <taxon>Actinomycetota</taxon>
        <taxon>Actinomycetes</taxon>
        <taxon>Mycobacteriales</taxon>
        <taxon>Nocardiaceae</taxon>
        <taxon>Nocardia</taxon>
    </lineage>
</organism>
<keyword evidence="3" id="KW-1185">Reference proteome</keyword>
<dbReference type="Gene3D" id="1.10.10.10">
    <property type="entry name" value="Winged helix-like DNA-binding domain superfamily/Winged helix DNA-binding domain"/>
    <property type="match status" value="1"/>
</dbReference>
<dbReference type="OrthoDB" id="4471357at2"/>
<dbReference type="EMBL" id="CP032568">
    <property type="protein sequence ID" value="AYF75657.1"/>
    <property type="molecule type" value="Genomic_DNA"/>
</dbReference>
<dbReference type="SMART" id="SM00418">
    <property type="entry name" value="HTH_ARSR"/>
    <property type="match status" value="1"/>
</dbReference>
<dbReference type="Proteomes" id="UP000267164">
    <property type="component" value="Chromosome"/>
</dbReference>